<gene>
    <name evidence="6" type="ORF">X975_24499</name>
</gene>
<comment type="similarity">
    <text evidence="5">Belongs to the short-chain dehydrogenases/reductases (SDR) family. 17-beta-HSD 3 subfamily.</text>
</comment>
<dbReference type="InterPro" id="IPR036291">
    <property type="entry name" value="NAD(P)-bd_dom_sf"/>
</dbReference>
<evidence type="ECO:0000256" key="1">
    <source>
        <dbReference type="ARBA" id="ARBA00004173"/>
    </source>
</evidence>
<dbReference type="SUPFAM" id="SSF51735">
    <property type="entry name" value="NAD(P)-binding Rossmann-fold domains"/>
    <property type="match status" value="1"/>
</dbReference>
<evidence type="ECO:0000256" key="2">
    <source>
        <dbReference type="ARBA" id="ARBA00022857"/>
    </source>
</evidence>
<dbReference type="InterPro" id="IPR002347">
    <property type="entry name" value="SDR_fam"/>
</dbReference>
<dbReference type="InterPro" id="IPR052149">
    <property type="entry name" value="17-beta-HSD3-like"/>
</dbReference>
<dbReference type="OrthoDB" id="5545019at2759"/>
<sequence length="149" mass="17267">MMSYIVIPQMVKRQKGVIVNMSSISAFNPLPLMAVYSASKVFVDWFSRALAYEYKDQGIIVQSLIPSYIATNLVKFSSFLQRPSFIVPDPERFVKSAIQTIGVSNRTTGFWSHGIQYWMYELIPVSVWLRISWLMQKTIDNHHRLEKQS</sequence>
<protein>
    <submittedName>
        <fullName evidence="6">Inactive hydroxysteroid dehydrogenase-like protein 1</fullName>
    </submittedName>
</protein>
<dbReference type="PRINTS" id="PR00081">
    <property type="entry name" value="GDHRDH"/>
</dbReference>
<accession>A0A087U101</accession>
<evidence type="ECO:0000256" key="5">
    <source>
        <dbReference type="ARBA" id="ARBA00038261"/>
    </source>
</evidence>
<feature type="non-terminal residue" evidence="6">
    <location>
        <position position="149"/>
    </location>
</feature>
<dbReference type="Proteomes" id="UP000054359">
    <property type="component" value="Unassembled WGS sequence"/>
</dbReference>
<name>A0A087U101_STEMI</name>
<organism evidence="6 7">
    <name type="scientific">Stegodyphus mimosarum</name>
    <name type="common">African social velvet spider</name>
    <dbReference type="NCBI Taxonomy" id="407821"/>
    <lineage>
        <taxon>Eukaryota</taxon>
        <taxon>Metazoa</taxon>
        <taxon>Ecdysozoa</taxon>
        <taxon>Arthropoda</taxon>
        <taxon>Chelicerata</taxon>
        <taxon>Arachnida</taxon>
        <taxon>Araneae</taxon>
        <taxon>Araneomorphae</taxon>
        <taxon>Entelegynae</taxon>
        <taxon>Eresoidea</taxon>
        <taxon>Eresidae</taxon>
        <taxon>Stegodyphus</taxon>
    </lineage>
</organism>
<dbReference type="AlphaFoldDB" id="A0A087U101"/>
<dbReference type="OMA" id="MIAFSSK"/>
<dbReference type="PANTHER" id="PTHR44889:SF1">
    <property type="entry name" value="INACTIVE HYDROXYSTEROID DEHYDROGENASE-LIKE PROTEIN 1"/>
    <property type="match status" value="1"/>
</dbReference>
<dbReference type="Pfam" id="PF00106">
    <property type="entry name" value="adh_short"/>
    <property type="match status" value="1"/>
</dbReference>
<proteinExistence type="inferred from homology"/>
<keyword evidence="3" id="KW-0560">Oxidoreductase</keyword>
<dbReference type="PROSITE" id="PS00061">
    <property type="entry name" value="ADH_SHORT"/>
    <property type="match status" value="1"/>
</dbReference>
<dbReference type="GO" id="GO:0016491">
    <property type="term" value="F:oxidoreductase activity"/>
    <property type="evidence" value="ECO:0007669"/>
    <property type="project" value="UniProtKB-KW"/>
</dbReference>
<evidence type="ECO:0000313" key="6">
    <source>
        <dbReference type="EMBL" id="KFM71040.1"/>
    </source>
</evidence>
<dbReference type="InterPro" id="IPR020904">
    <property type="entry name" value="Sc_DH/Rdtase_CS"/>
</dbReference>
<dbReference type="STRING" id="407821.A0A087U101"/>
<reference evidence="6 7" key="1">
    <citation type="submission" date="2013-11" db="EMBL/GenBank/DDBJ databases">
        <title>Genome sequencing of Stegodyphus mimosarum.</title>
        <authorList>
            <person name="Bechsgaard J."/>
        </authorList>
    </citation>
    <scope>NUCLEOTIDE SEQUENCE [LARGE SCALE GENOMIC DNA]</scope>
</reference>
<dbReference type="EMBL" id="KK117641">
    <property type="protein sequence ID" value="KFM71040.1"/>
    <property type="molecule type" value="Genomic_DNA"/>
</dbReference>
<evidence type="ECO:0000256" key="4">
    <source>
        <dbReference type="ARBA" id="ARBA00023128"/>
    </source>
</evidence>
<keyword evidence="7" id="KW-1185">Reference proteome</keyword>
<dbReference type="PANTHER" id="PTHR44889">
    <property type="entry name" value="INACTIVE HYDROXYSTEROID DEHYDROGENASE-LIKE PROTEIN 1"/>
    <property type="match status" value="1"/>
</dbReference>
<evidence type="ECO:0000256" key="3">
    <source>
        <dbReference type="ARBA" id="ARBA00023002"/>
    </source>
</evidence>
<keyword evidence="4" id="KW-0496">Mitochondrion</keyword>
<comment type="subcellular location">
    <subcellularLocation>
        <location evidence="1">Mitochondrion</location>
    </subcellularLocation>
</comment>
<dbReference type="GO" id="GO:0005739">
    <property type="term" value="C:mitochondrion"/>
    <property type="evidence" value="ECO:0007669"/>
    <property type="project" value="UniProtKB-SubCell"/>
</dbReference>
<dbReference type="Gene3D" id="3.40.50.720">
    <property type="entry name" value="NAD(P)-binding Rossmann-like Domain"/>
    <property type="match status" value="1"/>
</dbReference>
<keyword evidence="2" id="KW-0521">NADP</keyword>
<evidence type="ECO:0000313" key="7">
    <source>
        <dbReference type="Proteomes" id="UP000054359"/>
    </source>
</evidence>